<dbReference type="PANTHER" id="PTHR24276:SF98">
    <property type="entry name" value="FI18310P1-RELATED"/>
    <property type="match status" value="1"/>
</dbReference>
<dbReference type="InterPro" id="IPR033116">
    <property type="entry name" value="TRYPSIN_SER"/>
</dbReference>
<dbReference type="PROSITE" id="PS50240">
    <property type="entry name" value="TRYPSIN_DOM"/>
    <property type="match status" value="1"/>
</dbReference>
<dbReference type="GO" id="GO:0004252">
    <property type="term" value="F:serine-type endopeptidase activity"/>
    <property type="evidence" value="ECO:0007669"/>
    <property type="project" value="InterPro"/>
</dbReference>
<organism evidence="5 6">
    <name type="scientific">Paragonimus heterotremus</name>
    <dbReference type="NCBI Taxonomy" id="100268"/>
    <lineage>
        <taxon>Eukaryota</taxon>
        <taxon>Metazoa</taxon>
        <taxon>Spiralia</taxon>
        <taxon>Lophotrochozoa</taxon>
        <taxon>Platyhelminthes</taxon>
        <taxon>Trematoda</taxon>
        <taxon>Digenea</taxon>
        <taxon>Plagiorchiida</taxon>
        <taxon>Troglotremata</taxon>
        <taxon>Troglotrematidae</taxon>
        <taxon>Paragonimus</taxon>
    </lineage>
</organism>
<comment type="caution">
    <text evidence="5">The sequence shown here is derived from an EMBL/GenBank/DDBJ whole genome shotgun (WGS) entry which is preliminary data.</text>
</comment>
<sequence>MTVERSLQADSASNAYKRLLSRTTERNTLKLPETTEEHIDELAVHLPSKLQTDLQMHSQISELIYISFLSVSICLILGSKVLEYRIQNGYTANIGDFPSVVLLIGKTHRCTGTLIAPDKILTAGHCACGDTMKKAYANITDLDQRETSFVQVRPIIQVAYPVSYENSCNKLAQGNTENHNELGGASDVAILTVKEPFELHPGFVEIAPMDLNRELADQHQILREQNDAHAVVLGFGKDPNSHTTGMLRYGFVALSECPTDIPIRTEGAVCSNIDINYQTPEVGDSGGPLIEYSGRVIGVTSIAGSGWTVFPSVAHHAKFIRTQLQ</sequence>
<evidence type="ECO:0000256" key="3">
    <source>
        <dbReference type="RuleBase" id="RU363034"/>
    </source>
</evidence>
<name>A0A8J4SR89_9TREM</name>
<dbReference type="Pfam" id="PF00089">
    <property type="entry name" value="Trypsin"/>
    <property type="match status" value="1"/>
</dbReference>
<accession>A0A8J4SR89</accession>
<dbReference type="InterPro" id="IPR001254">
    <property type="entry name" value="Trypsin_dom"/>
</dbReference>
<dbReference type="InterPro" id="IPR009003">
    <property type="entry name" value="Peptidase_S1_PA"/>
</dbReference>
<dbReference type="AlphaFoldDB" id="A0A8J4SR89"/>
<dbReference type="InterPro" id="IPR018114">
    <property type="entry name" value="TRYPSIN_HIS"/>
</dbReference>
<gene>
    <name evidence="5" type="ORF">PHET_03521</name>
</gene>
<keyword evidence="3" id="KW-0720">Serine protease</keyword>
<dbReference type="InterPro" id="IPR043504">
    <property type="entry name" value="Peptidase_S1_PA_chymotrypsin"/>
</dbReference>
<keyword evidence="3" id="KW-0378">Hydrolase</keyword>
<dbReference type="PRINTS" id="PR00722">
    <property type="entry name" value="CHYMOTRYPSIN"/>
</dbReference>
<comment type="similarity">
    <text evidence="1">Belongs to the peptidase S1 family.</text>
</comment>
<evidence type="ECO:0000313" key="6">
    <source>
        <dbReference type="Proteomes" id="UP000748531"/>
    </source>
</evidence>
<keyword evidence="2" id="KW-1015">Disulfide bond</keyword>
<dbReference type="PROSITE" id="PS00134">
    <property type="entry name" value="TRYPSIN_HIS"/>
    <property type="match status" value="1"/>
</dbReference>
<dbReference type="InterPro" id="IPR001314">
    <property type="entry name" value="Peptidase_S1A"/>
</dbReference>
<proteinExistence type="inferred from homology"/>
<dbReference type="Gene3D" id="2.40.10.10">
    <property type="entry name" value="Trypsin-like serine proteases"/>
    <property type="match status" value="1"/>
</dbReference>
<dbReference type="OrthoDB" id="531708at2759"/>
<keyword evidence="3 5" id="KW-0645">Protease</keyword>
<dbReference type="PANTHER" id="PTHR24276">
    <property type="entry name" value="POLYSERASE-RELATED"/>
    <property type="match status" value="1"/>
</dbReference>
<evidence type="ECO:0000256" key="1">
    <source>
        <dbReference type="ARBA" id="ARBA00007664"/>
    </source>
</evidence>
<reference evidence="5" key="1">
    <citation type="submission" date="2019-05" db="EMBL/GenBank/DDBJ databases">
        <title>Annotation for the trematode Paragonimus heterotremus.</title>
        <authorList>
            <person name="Choi Y.-J."/>
        </authorList>
    </citation>
    <scope>NUCLEOTIDE SEQUENCE</scope>
    <source>
        <strain evidence="5">LC</strain>
    </source>
</reference>
<protein>
    <submittedName>
        <fullName evidence="5">Cercarial protease</fullName>
    </submittedName>
</protein>
<dbReference type="GO" id="GO:0006508">
    <property type="term" value="P:proteolysis"/>
    <property type="evidence" value="ECO:0007669"/>
    <property type="project" value="UniProtKB-KW"/>
</dbReference>
<dbReference type="InterPro" id="IPR050430">
    <property type="entry name" value="Peptidase_S1"/>
</dbReference>
<evidence type="ECO:0000259" key="4">
    <source>
        <dbReference type="PROSITE" id="PS50240"/>
    </source>
</evidence>
<dbReference type="SMART" id="SM00020">
    <property type="entry name" value="Tryp_SPc"/>
    <property type="match status" value="1"/>
</dbReference>
<dbReference type="PROSITE" id="PS00135">
    <property type="entry name" value="TRYPSIN_SER"/>
    <property type="match status" value="1"/>
</dbReference>
<dbReference type="Proteomes" id="UP000748531">
    <property type="component" value="Unassembled WGS sequence"/>
</dbReference>
<dbReference type="EMBL" id="LUCH01001441">
    <property type="protein sequence ID" value="KAF5403065.1"/>
    <property type="molecule type" value="Genomic_DNA"/>
</dbReference>
<evidence type="ECO:0000256" key="2">
    <source>
        <dbReference type="ARBA" id="ARBA00023157"/>
    </source>
</evidence>
<evidence type="ECO:0000313" key="5">
    <source>
        <dbReference type="EMBL" id="KAF5403065.1"/>
    </source>
</evidence>
<feature type="domain" description="Peptidase S1" evidence="4">
    <location>
        <begin position="86"/>
        <end position="325"/>
    </location>
</feature>
<keyword evidence="6" id="KW-1185">Reference proteome</keyword>
<dbReference type="SUPFAM" id="SSF50494">
    <property type="entry name" value="Trypsin-like serine proteases"/>
    <property type="match status" value="1"/>
</dbReference>